<proteinExistence type="predicted"/>
<protein>
    <submittedName>
        <fullName evidence="1">Uncharacterized protein</fullName>
    </submittedName>
</protein>
<accession>A0A1I1W9F9</accession>
<name>A0A1I1W9F9_9BACT</name>
<keyword evidence="2" id="KW-1185">Reference proteome</keyword>
<organism evidence="1 2">
    <name type="scientific">Spirosoma endophyticum</name>
    <dbReference type="NCBI Taxonomy" id="662367"/>
    <lineage>
        <taxon>Bacteria</taxon>
        <taxon>Pseudomonadati</taxon>
        <taxon>Bacteroidota</taxon>
        <taxon>Cytophagia</taxon>
        <taxon>Cytophagales</taxon>
        <taxon>Cytophagaceae</taxon>
        <taxon>Spirosoma</taxon>
    </lineage>
</organism>
<dbReference type="AlphaFoldDB" id="A0A1I1W9F9"/>
<evidence type="ECO:0000313" key="2">
    <source>
        <dbReference type="Proteomes" id="UP000198598"/>
    </source>
</evidence>
<reference evidence="1 2" key="1">
    <citation type="submission" date="2016-10" db="EMBL/GenBank/DDBJ databases">
        <authorList>
            <person name="de Groot N.N."/>
        </authorList>
    </citation>
    <scope>NUCLEOTIDE SEQUENCE [LARGE SCALE GENOMIC DNA]</scope>
    <source>
        <strain evidence="1 2">DSM 26130</strain>
    </source>
</reference>
<dbReference type="EMBL" id="FOLQ01000008">
    <property type="protein sequence ID" value="SFD91845.1"/>
    <property type="molecule type" value="Genomic_DNA"/>
</dbReference>
<dbReference type="Proteomes" id="UP000198598">
    <property type="component" value="Unassembled WGS sequence"/>
</dbReference>
<evidence type="ECO:0000313" key="1">
    <source>
        <dbReference type="EMBL" id="SFD91845.1"/>
    </source>
</evidence>
<sequence length="42" mass="4257">MSSLAEVLRLISIGVVGSGDFSATATHQRGGDAHTALGLTRC</sequence>
<gene>
    <name evidence="1" type="ORF">SAMN05216167_108191</name>
</gene>